<comment type="caution">
    <text evidence="7">The sequence shown here is derived from an EMBL/GenBank/DDBJ whole genome shotgun (WGS) entry which is preliminary data.</text>
</comment>
<dbReference type="Gene3D" id="3.30.40.10">
    <property type="entry name" value="Zinc/RING finger domain, C3HC4 (zinc finger)"/>
    <property type="match status" value="1"/>
</dbReference>
<dbReference type="CDD" id="cd18008">
    <property type="entry name" value="DEXDc_SHPRH-like"/>
    <property type="match status" value="1"/>
</dbReference>
<dbReference type="InterPro" id="IPR038718">
    <property type="entry name" value="SNF2-like_sf"/>
</dbReference>
<evidence type="ECO:0000256" key="1">
    <source>
        <dbReference type="ARBA" id="ARBA00022741"/>
    </source>
</evidence>
<dbReference type="STRING" id="4795.A0A225WKH2"/>
<evidence type="ECO:0000256" key="4">
    <source>
        <dbReference type="SAM" id="MobiDB-lite"/>
    </source>
</evidence>
<feature type="compositionally biased region" description="Polar residues" evidence="4">
    <location>
        <begin position="142"/>
        <end position="151"/>
    </location>
</feature>
<keyword evidence="1" id="KW-0547">Nucleotide-binding</keyword>
<dbReference type="SMART" id="SM00490">
    <property type="entry name" value="HELICc"/>
    <property type="match status" value="1"/>
</dbReference>
<dbReference type="GO" id="GO:0006281">
    <property type="term" value="P:DNA repair"/>
    <property type="evidence" value="ECO:0007669"/>
    <property type="project" value="TreeGrafter"/>
</dbReference>
<dbReference type="SMART" id="SM00487">
    <property type="entry name" value="DEXDc"/>
    <property type="match status" value="1"/>
</dbReference>
<dbReference type="CDD" id="cd16449">
    <property type="entry name" value="RING-HC"/>
    <property type="match status" value="1"/>
</dbReference>
<feature type="region of interest" description="Disordered" evidence="4">
    <location>
        <begin position="1098"/>
        <end position="1153"/>
    </location>
</feature>
<accession>A0A225WKH2</accession>
<keyword evidence="3" id="KW-0067">ATP-binding</keyword>
<dbReference type="InterPro" id="IPR013083">
    <property type="entry name" value="Znf_RING/FYVE/PHD"/>
</dbReference>
<feature type="region of interest" description="Disordered" evidence="4">
    <location>
        <begin position="128"/>
        <end position="200"/>
    </location>
</feature>
<feature type="domain" description="Helicase ATP-binding" evidence="5">
    <location>
        <begin position="299"/>
        <end position="534"/>
    </location>
</feature>
<dbReference type="InterPro" id="IPR049730">
    <property type="entry name" value="SNF2/RAD54-like_C"/>
</dbReference>
<dbReference type="GO" id="GO:0005634">
    <property type="term" value="C:nucleus"/>
    <property type="evidence" value="ECO:0007669"/>
    <property type="project" value="TreeGrafter"/>
</dbReference>
<dbReference type="CDD" id="cd18793">
    <property type="entry name" value="SF2_C_SNF"/>
    <property type="match status" value="1"/>
</dbReference>
<dbReference type="OrthoDB" id="448448at2759"/>
<feature type="compositionally biased region" description="Basic and acidic residues" evidence="4">
    <location>
        <begin position="969"/>
        <end position="989"/>
    </location>
</feature>
<dbReference type="PROSITE" id="PS51192">
    <property type="entry name" value="HELICASE_ATP_BIND_1"/>
    <property type="match status" value="1"/>
</dbReference>
<evidence type="ECO:0000256" key="3">
    <source>
        <dbReference type="ARBA" id="ARBA00022840"/>
    </source>
</evidence>
<dbReference type="AlphaFoldDB" id="A0A225WKH2"/>
<evidence type="ECO:0000259" key="6">
    <source>
        <dbReference type="PROSITE" id="PS51194"/>
    </source>
</evidence>
<evidence type="ECO:0000313" key="7">
    <source>
        <dbReference type="EMBL" id="OWZ17619.1"/>
    </source>
</evidence>
<feature type="compositionally biased region" description="Basic residues" evidence="4">
    <location>
        <begin position="783"/>
        <end position="794"/>
    </location>
</feature>
<dbReference type="InterPro" id="IPR014001">
    <property type="entry name" value="Helicase_ATP-bd"/>
</dbReference>
<dbReference type="GO" id="GO:0008094">
    <property type="term" value="F:ATP-dependent activity, acting on DNA"/>
    <property type="evidence" value="ECO:0007669"/>
    <property type="project" value="TreeGrafter"/>
</dbReference>
<feature type="region of interest" description="Disordered" evidence="4">
    <location>
        <begin position="771"/>
        <end position="794"/>
    </location>
</feature>
<feature type="compositionally biased region" description="Basic and acidic residues" evidence="4">
    <location>
        <begin position="1108"/>
        <end position="1121"/>
    </location>
</feature>
<name>A0A225WKH2_9STRA</name>
<feature type="compositionally biased region" description="Acidic residues" evidence="4">
    <location>
        <begin position="1137"/>
        <end position="1153"/>
    </location>
</feature>
<dbReference type="InterPro" id="IPR001650">
    <property type="entry name" value="Helicase_C-like"/>
</dbReference>
<dbReference type="InterPro" id="IPR050628">
    <property type="entry name" value="SNF2_RAD54_helicase_TF"/>
</dbReference>
<proteinExistence type="predicted"/>
<dbReference type="InterPro" id="IPR027417">
    <property type="entry name" value="P-loop_NTPase"/>
</dbReference>
<evidence type="ECO:0000313" key="8">
    <source>
        <dbReference type="Proteomes" id="UP000198211"/>
    </source>
</evidence>
<dbReference type="Gene3D" id="3.40.50.300">
    <property type="entry name" value="P-loop containing nucleotide triphosphate hydrolases"/>
    <property type="match status" value="1"/>
</dbReference>
<gene>
    <name evidence="7" type="ORF">PHMEG_0008416</name>
</gene>
<dbReference type="PROSITE" id="PS51194">
    <property type="entry name" value="HELICASE_CTER"/>
    <property type="match status" value="1"/>
</dbReference>
<organism evidence="7 8">
    <name type="scientific">Phytophthora megakarya</name>
    <dbReference type="NCBI Taxonomy" id="4795"/>
    <lineage>
        <taxon>Eukaryota</taxon>
        <taxon>Sar</taxon>
        <taxon>Stramenopiles</taxon>
        <taxon>Oomycota</taxon>
        <taxon>Peronosporomycetes</taxon>
        <taxon>Peronosporales</taxon>
        <taxon>Peronosporaceae</taxon>
        <taxon>Phytophthora</taxon>
    </lineage>
</organism>
<evidence type="ECO:0000256" key="2">
    <source>
        <dbReference type="ARBA" id="ARBA00022801"/>
    </source>
</evidence>
<dbReference type="EMBL" id="NBNE01000724">
    <property type="protein sequence ID" value="OWZ17619.1"/>
    <property type="molecule type" value="Genomic_DNA"/>
</dbReference>
<dbReference type="Gene3D" id="3.40.50.10810">
    <property type="entry name" value="Tandem AAA-ATPase domain"/>
    <property type="match status" value="1"/>
</dbReference>
<feature type="region of interest" description="Disordered" evidence="4">
    <location>
        <begin position="967"/>
        <end position="996"/>
    </location>
</feature>
<keyword evidence="2" id="KW-0378">Hydrolase</keyword>
<sequence>MDVQLVFWERGVTKELGCVNVDVGCPRCRFESFLRGLVLLKRRGVLHLNGAYAVDPTGGSFARLRLQIEGMNEVAAASELQAFELVQCHLQHVAEGAETEEQKVEAAKRSRCHVIGCMLHRWKASRAQVTPEQPPVRPVTMVTPSPVQTATPPRHRIVARTPSPVSNKSLVKREREAAAPASPPLVEMPSPPAEVSSPIESSVCLKEERRVLREPLPGRKLNLPDVFHSLMAHIEAEPTDLWSEDIAGLDLRLYEHQRRGLSWMVKRERGILWDTLLLNPFSVPGKQGGDERELEMEFSQPVYDVCGGMLCDEPGLGKTITMLALILLTRGQSTQCMPVRVDAPTSNTATVQLRPSAHGRSLRVEDLLSSRATLIVAPDALVEHWAEQIDMHVLHRGLKTYVDNAENLKRALPSCRKLVKYDVVIVPFSRMAKEWKLHRPPSAMEMRRISRYGFEDQADRFLDGSIVGDLSSLLSIHWLRVVVDEGHKLGGRAPTQLMQMSRLLCAERRWVMTGTPSPNTLQSADLLYIHGLLAFLRSQPYGRPDGYAWLKAIARPFERNEIIGFYRLQHLLSRIMIRHTKYSIRDILPYPIRHTVIVDPMPSEFKLYNVIAEFVQSNLVITSIDLPPQHGDTTDKVHSDSLLNRKNRHIAGKVENDLTLAYMGGYAVEWTMKKKRQDKIIAKLRESGVNELRMSAVIEYLNVIAYMDARMPKQPTECRSCHRLFHVQLVLSCGHLCCAECAEKRYQDAGPSCCLCHEPYSREGFKALQPDMYAEPPDDKDQRRKKLSIKGKKRKRADTIKKTVRLLNLKRDFWRVESSKIFYMATRIRELMKEFSRPPRRHQDELKVIIFSQHRESIWRTKVAFSQQDIPTADFIALINPQERIKNLEEFRSNPDVHVLLLSNLGSHGLDLSFVTHIFLLEEIWDKSVEQQVISRAHRMGAKHSVVVEQLWMRGTVECQLTSNGQLFKSEEANEDRESTQSQPTREEVQDASSADKNSFQQMKINYILSNLRVLNDDMCGKDGEVRFAVMDEVERTIRQGVHSISESGNVTTMSTMQTPSHEHTGSATAVPPVSPHRNTAATGVNRNARNFKKPMSPDVIVIDGSSSDEHKSDSDSEDNVKIPPRQHSIHVKEEPDYIEIMDEDTESETEAG</sequence>
<dbReference type="PANTHER" id="PTHR45626:SF14">
    <property type="entry name" value="ATP-DEPENDENT DNA HELICASE (EUROFUNG)"/>
    <property type="match status" value="1"/>
</dbReference>
<feature type="compositionally biased region" description="Polar residues" evidence="4">
    <location>
        <begin position="1051"/>
        <end position="1060"/>
    </location>
</feature>
<evidence type="ECO:0000259" key="5">
    <source>
        <dbReference type="PROSITE" id="PS51192"/>
    </source>
</evidence>
<dbReference type="Pfam" id="PF00271">
    <property type="entry name" value="Helicase_C"/>
    <property type="match status" value="1"/>
</dbReference>
<dbReference type="GO" id="GO:0016787">
    <property type="term" value="F:hydrolase activity"/>
    <property type="evidence" value="ECO:0007669"/>
    <property type="project" value="UniProtKB-KW"/>
</dbReference>
<dbReference type="InterPro" id="IPR000330">
    <property type="entry name" value="SNF2_N"/>
</dbReference>
<protein>
    <submittedName>
        <fullName evidence="7">Uncharacterized protein</fullName>
    </submittedName>
</protein>
<dbReference type="GO" id="GO:0005524">
    <property type="term" value="F:ATP binding"/>
    <property type="evidence" value="ECO:0007669"/>
    <property type="project" value="UniProtKB-KW"/>
</dbReference>
<feature type="domain" description="Helicase C-terminal" evidence="6">
    <location>
        <begin position="827"/>
        <end position="976"/>
    </location>
</feature>
<dbReference type="Pfam" id="PF00176">
    <property type="entry name" value="SNF2-rel_dom"/>
    <property type="match status" value="1"/>
</dbReference>
<feature type="region of interest" description="Disordered" evidence="4">
    <location>
        <begin position="1051"/>
        <end position="1077"/>
    </location>
</feature>
<reference evidence="8" key="1">
    <citation type="submission" date="2017-03" db="EMBL/GenBank/DDBJ databases">
        <title>Phytopthora megakarya and P. palmivora, two closely related causual agents of cacao black pod achieved similar genome size and gene model numbers by different mechanisms.</title>
        <authorList>
            <person name="Ali S."/>
            <person name="Shao J."/>
            <person name="Larry D.J."/>
            <person name="Kronmiller B."/>
            <person name="Shen D."/>
            <person name="Strem M.D."/>
            <person name="Melnick R.L."/>
            <person name="Guiltinan M.J."/>
            <person name="Tyler B.M."/>
            <person name="Meinhardt L.W."/>
            <person name="Bailey B.A."/>
        </authorList>
    </citation>
    <scope>NUCLEOTIDE SEQUENCE [LARGE SCALE GENOMIC DNA]</scope>
    <source>
        <strain evidence="8">zdho120</strain>
    </source>
</reference>
<dbReference type="SUPFAM" id="SSF52540">
    <property type="entry name" value="P-loop containing nucleoside triphosphate hydrolases"/>
    <property type="match status" value="2"/>
</dbReference>
<keyword evidence="8" id="KW-1185">Reference proteome</keyword>
<dbReference type="PANTHER" id="PTHR45626">
    <property type="entry name" value="TRANSCRIPTION TERMINATION FACTOR 2-RELATED"/>
    <property type="match status" value="1"/>
</dbReference>
<dbReference type="Proteomes" id="UP000198211">
    <property type="component" value="Unassembled WGS sequence"/>
</dbReference>